<feature type="region of interest" description="Disordered" evidence="1">
    <location>
        <begin position="746"/>
        <end position="766"/>
    </location>
</feature>
<dbReference type="EMBL" id="HM133903">
    <property type="protein sequence ID" value="ADY76935.1"/>
    <property type="molecule type" value="Genomic_DNA"/>
</dbReference>
<name>F1AWW1_ORFV</name>
<organism evidence="2 3">
    <name type="scientific">Orf virus</name>
    <name type="common">ORFV</name>
    <dbReference type="NCBI Taxonomy" id="10258"/>
    <lineage>
        <taxon>Viruses</taxon>
        <taxon>Varidnaviria</taxon>
        <taxon>Bamfordvirae</taxon>
        <taxon>Nucleocytoviricota</taxon>
        <taxon>Pokkesviricetes</taxon>
        <taxon>Chitovirales</taxon>
        <taxon>Poxviridae</taxon>
        <taxon>Chordopoxvirinae</taxon>
        <taxon>Parapoxvirus</taxon>
        <taxon>Parapoxvirus orf</taxon>
    </lineage>
</organism>
<evidence type="ECO:0000256" key="1">
    <source>
        <dbReference type="SAM" id="MobiDB-lite"/>
    </source>
</evidence>
<feature type="compositionally biased region" description="Basic and acidic residues" evidence="1">
    <location>
        <begin position="216"/>
        <end position="235"/>
    </location>
</feature>
<organismHost>
    <name type="scientific">Homo sapiens</name>
    <name type="common">Human</name>
    <dbReference type="NCBI Taxonomy" id="9606"/>
</organismHost>
<dbReference type="Proteomes" id="UP000103309">
    <property type="component" value="Segment"/>
</dbReference>
<feature type="compositionally biased region" description="Basic and acidic residues" evidence="1">
    <location>
        <begin position="200"/>
        <end position="209"/>
    </location>
</feature>
<accession>F1AWW1</accession>
<proteinExistence type="predicted"/>
<organismHost>
    <name type="scientific">Capra hircus</name>
    <name type="common">Goat</name>
    <dbReference type="NCBI Taxonomy" id="9925"/>
</organismHost>
<evidence type="ECO:0000313" key="3">
    <source>
        <dbReference type="Proteomes" id="UP000103309"/>
    </source>
</evidence>
<evidence type="ECO:0000313" key="2">
    <source>
        <dbReference type="EMBL" id="ADY76935.1"/>
    </source>
</evidence>
<feature type="region of interest" description="Disordered" evidence="1">
    <location>
        <begin position="200"/>
        <end position="239"/>
    </location>
</feature>
<reference evidence="2 3" key="1">
    <citation type="submission" date="2010-04" db="EMBL/GenBank/DDBJ databases">
        <title>Novel immune-modulators identified by a rapid, functional screen of the Parapox virus genome.</title>
        <authorList>
            <person name="McGuire M.J."/>
            <person name="Sykes K.F."/>
            <person name="Johnston S.A."/>
        </authorList>
    </citation>
    <scope>NUCLEOTIDE SEQUENCE [LARGE SCALE GENOMIC DNA]</scope>
    <source>
        <strain evidence="2">D1701</strain>
    </source>
</reference>
<organismHost>
    <name type="scientific">Ovis aries</name>
    <name type="common">Sheep</name>
    <dbReference type="NCBI Taxonomy" id="9940"/>
</organismHost>
<sequence length="766" mass="85471">MRAAISFSEPPSFLKKRRRLFTTRERKSFLSKLRTRVMLRRCARKSTQRSMEGREPRYSSITGGAMTALFSEPAIIVQRKPRADLLAQQRRVSHAHARGLDRARVRRPGAQLHQFLLDEVHGLHEALCAESVRERVDDLPHEHYHVHLLHEAHAHGDVHEEAAEERVHGHLVVRAGSDCGLAAQREAPDAAVLHQLRGREGEPLHLEHGRRARRQSAREVQHRRPPGREHVRDQEEPVAGHARDVESVVHDLVHSAVRAVYAQRLQDHVSGSVPRDREVRSCVPAQARHRVRGQTHGQARAVLRGEDLLLVALLGLLALARAPHVLDRAQPHLSLRHQTAKRLPHRRREHLRGAERVVHALERVRLQRVAEEQPRHPRAREREPAHVLLRELGAVVDPRGREGVVGGEEVCANREQCGQRYGVEEVHDVGEVLAHAGLGDASGVHAHVGDGHPVAGLHDGHADVLGNGVHRHGPQQLAKHVAEPALERLAPHEPRVELAGEVRDHRKLRVREVVHVEVGGGVHEDGPEGAGVGDAVSEVVPGVVEVLLHLAGADALERESLHGLGAEHGVPQPVQCAPHVVDAAHLREHLDGVRRRRRRQPRVHWRYPVFREHALEETEVQRPRGVQRRGHLGARLDDVLDHLVRECRVDVVHAARVHMQEDVAHVVGESLLDEPDVVLRDVHVGNTAAEQRVVRELRDVGRVELDVSGEERAAAPPRELFEQVLGCDVLRAEEVQVRGVLGGHARVQPPREVPGVHAGEHELHGL</sequence>
<protein>
    <submittedName>
        <fullName evidence="2">PP147</fullName>
    </submittedName>
</protein>